<dbReference type="GO" id="GO:0051287">
    <property type="term" value="F:NAD binding"/>
    <property type="evidence" value="ECO:0007669"/>
    <property type="project" value="InterPro"/>
</dbReference>
<accession>A0A382JXK7</accession>
<evidence type="ECO:0000256" key="2">
    <source>
        <dbReference type="ARBA" id="ARBA00001946"/>
    </source>
</evidence>
<organism evidence="8">
    <name type="scientific">marine metagenome</name>
    <dbReference type="NCBI Taxonomy" id="408172"/>
    <lineage>
        <taxon>unclassified sequences</taxon>
        <taxon>metagenomes</taxon>
        <taxon>ecological metagenomes</taxon>
    </lineage>
</organism>
<reference evidence="8" key="1">
    <citation type="submission" date="2018-05" db="EMBL/GenBank/DDBJ databases">
        <authorList>
            <person name="Lanie J.A."/>
            <person name="Ng W.-L."/>
            <person name="Kazmierczak K.M."/>
            <person name="Andrzejewski T.M."/>
            <person name="Davidsen T.M."/>
            <person name="Wayne K.J."/>
            <person name="Tettelin H."/>
            <person name="Glass J.I."/>
            <person name="Rusch D."/>
            <person name="Podicherti R."/>
            <person name="Tsui H.-C.T."/>
            <person name="Winkler M.E."/>
        </authorList>
    </citation>
    <scope>NUCLEOTIDE SEQUENCE</scope>
</reference>
<dbReference type="GO" id="GO:0016616">
    <property type="term" value="F:oxidoreductase activity, acting on the CH-OH group of donors, NAD or NADP as acceptor"/>
    <property type="evidence" value="ECO:0007669"/>
    <property type="project" value="InterPro"/>
</dbReference>
<evidence type="ECO:0000256" key="1">
    <source>
        <dbReference type="ARBA" id="ARBA00001936"/>
    </source>
</evidence>
<dbReference type="InterPro" id="IPR050501">
    <property type="entry name" value="ICDH/IPMDH"/>
</dbReference>
<evidence type="ECO:0000256" key="5">
    <source>
        <dbReference type="ARBA" id="ARBA00023027"/>
    </source>
</evidence>
<evidence type="ECO:0000313" key="8">
    <source>
        <dbReference type="EMBL" id="SVC15281.1"/>
    </source>
</evidence>
<dbReference type="PANTHER" id="PTHR43275">
    <property type="entry name" value="D-MALATE DEHYDROGENASE [DECARBOXYLATING]"/>
    <property type="match status" value="1"/>
</dbReference>
<evidence type="ECO:0000256" key="6">
    <source>
        <dbReference type="ARBA" id="ARBA00023211"/>
    </source>
</evidence>
<evidence type="ECO:0000256" key="3">
    <source>
        <dbReference type="ARBA" id="ARBA00022723"/>
    </source>
</evidence>
<dbReference type="GO" id="GO:0000287">
    <property type="term" value="F:magnesium ion binding"/>
    <property type="evidence" value="ECO:0007669"/>
    <property type="project" value="InterPro"/>
</dbReference>
<keyword evidence="3" id="KW-0479">Metal-binding</keyword>
<dbReference type="EMBL" id="UINC01076271">
    <property type="protein sequence ID" value="SVC15281.1"/>
    <property type="molecule type" value="Genomic_DNA"/>
</dbReference>
<feature type="domain" description="Isopropylmalate dehydrogenase-like" evidence="7">
    <location>
        <begin position="5"/>
        <end position="354"/>
    </location>
</feature>
<evidence type="ECO:0000259" key="7">
    <source>
        <dbReference type="SMART" id="SM01329"/>
    </source>
</evidence>
<dbReference type="SMART" id="SM01329">
    <property type="entry name" value="Iso_dh"/>
    <property type="match status" value="1"/>
</dbReference>
<evidence type="ECO:0000256" key="4">
    <source>
        <dbReference type="ARBA" id="ARBA00023002"/>
    </source>
</evidence>
<dbReference type="AlphaFoldDB" id="A0A382JXK7"/>
<dbReference type="Gene3D" id="3.40.718.10">
    <property type="entry name" value="Isopropylmalate Dehydrogenase"/>
    <property type="match status" value="1"/>
</dbReference>
<name>A0A382JXK7_9ZZZZ</name>
<dbReference type="SUPFAM" id="SSF53659">
    <property type="entry name" value="Isocitrate/Isopropylmalate dehydrogenase-like"/>
    <property type="match status" value="1"/>
</dbReference>
<proteinExistence type="predicted"/>
<keyword evidence="4" id="KW-0560">Oxidoreductase</keyword>
<keyword evidence="5" id="KW-0520">NAD</keyword>
<dbReference type="Pfam" id="PF00180">
    <property type="entry name" value="Iso_dh"/>
    <property type="match status" value="1"/>
</dbReference>
<gene>
    <name evidence="8" type="ORF">METZ01_LOCUS268135</name>
</gene>
<dbReference type="PROSITE" id="PS00470">
    <property type="entry name" value="IDH_IMDH"/>
    <property type="match status" value="1"/>
</dbReference>
<protein>
    <recommendedName>
        <fullName evidence="7">Isopropylmalate dehydrogenase-like domain-containing protein</fullName>
    </recommendedName>
</protein>
<dbReference type="PANTHER" id="PTHR43275:SF1">
    <property type="entry name" value="D-MALATE DEHYDROGENASE [DECARBOXYLATING]"/>
    <property type="match status" value="1"/>
</dbReference>
<sequence>MAEYNLAVIAGDGVGPEVIAEGKKVLQAIAAGNPSINFKYNEYPWGSAYYRETGMMMPEDGLATLDGSDAILFGAVGDPNIPDHITLHGLLLPMRRAFDQGVCIRPSYLFPGVTSPLAGKKAGDIDLVIIRENTEGEYAPVGGRLYPGTPHETVVQTNMFTRRGTERIIRAAFEYCDRRDGNNNGKKKVTSVTKSNAQSFGMVFWDEVFVEVAAEFPHIQTESLLVDRACMDFVRWPEDFDVVVASNLFADILSDIAAVVTGSLGLAASANINSEREHPSMFESVHGAAFDITGMGVANPLATISAVAMMLDHLGEPAAAKSVEVAVSQCLNERKVVTADLGGQSSTSQVGDEIVRLLGEG</sequence>
<comment type="cofactor">
    <cofactor evidence="2">
        <name>Mg(2+)</name>
        <dbReference type="ChEBI" id="CHEBI:18420"/>
    </cofactor>
</comment>
<comment type="cofactor">
    <cofactor evidence="1">
        <name>Mn(2+)</name>
        <dbReference type="ChEBI" id="CHEBI:29035"/>
    </cofactor>
</comment>
<dbReference type="InterPro" id="IPR019818">
    <property type="entry name" value="IsoCit/isopropylmalate_DH_CS"/>
</dbReference>
<dbReference type="InterPro" id="IPR024084">
    <property type="entry name" value="IsoPropMal-DH-like_dom"/>
</dbReference>
<keyword evidence="6" id="KW-0464">Manganese</keyword>